<keyword evidence="8 10" id="KW-0807">Transducer</keyword>
<keyword evidence="2" id="KW-1003">Cell membrane</keyword>
<dbReference type="InterPro" id="IPR003660">
    <property type="entry name" value="HAMP_dom"/>
</dbReference>
<evidence type="ECO:0000259" key="12">
    <source>
        <dbReference type="PROSITE" id="PS50111"/>
    </source>
</evidence>
<keyword evidence="6 11" id="KW-1133">Transmembrane helix</keyword>
<feature type="transmembrane region" description="Helical" evidence="11">
    <location>
        <begin position="12"/>
        <end position="32"/>
    </location>
</feature>
<dbReference type="Pfam" id="PF00672">
    <property type="entry name" value="HAMP"/>
    <property type="match status" value="1"/>
</dbReference>
<evidence type="ECO:0000259" key="13">
    <source>
        <dbReference type="PROSITE" id="PS50885"/>
    </source>
</evidence>
<protein>
    <submittedName>
        <fullName evidence="14">Methyl-accepting chemotaxis protein</fullName>
    </submittedName>
</protein>
<comment type="subcellular location">
    <subcellularLocation>
        <location evidence="1">Cell membrane</location>
        <topology evidence="1">Multi-pass membrane protein</topology>
    </subcellularLocation>
</comment>
<dbReference type="GO" id="GO:0005886">
    <property type="term" value="C:plasma membrane"/>
    <property type="evidence" value="ECO:0007669"/>
    <property type="project" value="UniProtKB-SubCell"/>
</dbReference>
<dbReference type="CDD" id="cd06225">
    <property type="entry name" value="HAMP"/>
    <property type="match status" value="1"/>
</dbReference>
<dbReference type="PROSITE" id="PS50111">
    <property type="entry name" value="CHEMOTAXIS_TRANSDUC_2"/>
    <property type="match status" value="1"/>
</dbReference>
<reference evidence="14 15" key="1">
    <citation type="submission" date="2019-02" db="EMBL/GenBank/DDBJ databases">
        <title>Pseudomonas spp from wheat grain.</title>
        <authorList>
            <person name="Cho G.-S."/>
            <person name="Franz C.M.A.P."/>
        </authorList>
    </citation>
    <scope>NUCLEOTIDE SEQUENCE [LARGE SCALE GENOMIC DNA]</scope>
    <source>
        <strain evidence="14 15">133NRW</strain>
    </source>
</reference>
<feature type="domain" description="Methyl-accepting transducer" evidence="12">
    <location>
        <begin position="440"/>
        <end position="676"/>
    </location>
</feature>
<organism evidence="14 15">
    <name type="scientific">Pseudomonas orientalis</name>
    <dbReference type="NCBI Taxonomy" id="76758"/>
    <lineage>
        <taxon>Bacteria</taxon>
        <taxon>Pseudomonadati</taxon>
        <taxon>Pseudomonadota</taxon>
        <taxon>Gammaproteobacteria</taxon>
        <taxon>Pseudomonadales</taxon>
        <taxon>Pseudomonadaceae</taxon>
        <taxon>Pseudomonas</taxon>
    </lineage>
</organism>
<dbReference type="SMART" id="SM00283">
    <property type="entry name" value="MA"/>
    <property type="match status" value="1"/>
</dbReference>
<proteinExistence type="inferred from homology"/>
<dbReference type="CDD" id="cd11386">
    <property type="entry name" value="MCP_signal"/>
    <property type="match status" value="1"/>
</dbReference>
<evidence type="ECO:0000256" key="9">
    <source>
        <dbReference type="ARBA" id="ARBA00029447"/>
    </source>
</evidence>
<feature type="transmembrane region" description="Helical" evidence="11">
    <location>
        <begin position="362"/>
        <end position="383"/>
    </location>
</feature>
<dbReference type="Gene3D" id="1.10.287.950">
    <property type="entry name" value="Methyl-accepting chemotaxis protein"/>
    <property type="match status" value="1"/>
</dbReference>
<feature type="domain" description="HAMP" evidence="13">
    <location>
        <begin position="381"/>
        <end position="435"/>
    </location>
</feature>
<evidence type="ECO:0000256" key="5">
    <source>
        <dbReference type="ARBA" id="ARBA00022692"/>
    </source>
</evidence>
<dbReference type="Gene3D" id="3.30.450.20">
    <property type="entry name" value="PAS domain"/>
    <property type="match status" value="2"/>
</dbReference>
<dbReference type="Pfam" id="PF22673">
    <property type="entry name" value="MCP-like_PDC_1"/>
    <property type="match status" value="1"/>
</dbReference>
<dbReference type="SUPFAM" id="SSF58104">
    <property type="entry name" value="Methyl-accepting chemotaxis protein (MCP) signaling domain"/>
    <property type="match status" value="1"/>
</dbReference>
<sequence>MLDALSIRLKFVLLSGLCLLGVIGLIVGMNLYQGNQNNQLISTSSSTMLTDSGKTLLLARAAEQAKNLQGEFARSRQIITAFSDQAAGLRTMAAQRGLAAATLREELNLALKTTFERNPEILGLWLVYEPDALDGKDSEFVNDAARAANENGRFASAWNRGAGQAMNILVPESDLQKTELSISGTPYNSWYTCPRDTRRTCLMAPYADTQAGQVQLMTTLSMPLIADGKVIGTLGVDLALGALQAAASDAQRTLFNGSGRMLIVSDSGVLAAYSADASQVGKNIDVPLKDEGKAVLAALTQQKPVVLAGDALIRAVYPVAPIAEAPAWGVAIDLPKDVLLADSMKLQTLLDQTQTRDTLESLVVAVGAGLLGLLLIWFTASGVTRPINSVARMLKAIASGDGDLTQRLDYRKKDELGELVNGFNQFLDKLQPTIAQLKQSITAARGTADQSSYIARQTSEGMQVQFREIDQLATASNEMSATAHEVANSASNAAMAARGADQASREGITIIERSTRDINALASEVSKAVTEVEALAVNSEQIGSVLEVIRSIAEQTNLLALNAAIEAARAGESGRGFAVVADEVRNLAKRTQDSVEEIRLVIERIQASTRGVVATMHSSQTQAQSNASQIHQAVEALGKISEAVTVINDMNLQIASAAEEQSAVAEEVNRNVSTIRGVTETLTEQAGESAQISSQLNERANQQMKLMDQFRA</sequence>
<evidence type="ECO:0000256" key="3">
    <source>
        <dbReference type="ARBA" id="ARBA00022481"/>
    </source>
</evidence>
<evidence type="ECO:0000313" key="14">
    <source>
        <dbReference type="EMBL" id="RZI32333.1"/>
    </source>
</evidence>
<evidence type="ECO:0000256" key="1">
    <source>
        <dbReference type="ARBA" id="ARBA00004651"/>
    </source>
</evidence>
<evidence type="ECO:0000256" key="4">
    <source>
        <dbReference type="ARBA" id="ARBA00022500"/>
    </source>
</evidence>
<evidence type="ECO:0000256" key="6">
    <source>
        <dbReference type="ARBA" id="ARBA00022989"/>
    </source>
</evidence>
<dbReference type="Pfam" id="PF00015">
    <property type="entry name" value="MCPsignal"/>
    <property type="match status" value="1"/>
</dbReference>
<name>A0A4Q7D1Q6_9PSED</name>
<keyword evidence="5 11" id="KW-0812">Transmembrane</keyword>
<keyword evidence="3" id="KW-0488">Methylation</keyword>
<comment type="similarity">
    <text evidence="9">Belongs to the methyl-accepting chemotaxis (MCP) protein family.</text>
</comment>
<dbReference type="GO" id="GO:0007165">
    <property type="term" value="P:signal transduction"/>
    <property type="evidence" value="ECO:0007669"/>
    <property type="project" value="UniProtKB-KW"/>
</dbReference>
<gene>
    <name evidence="14" type="ORF">EUX57_07335</name>
</gene>
<evidence type="ECO:0000256" key="2">
    <source>
        <dbReference type="ARBA" id="ARBA00022475"/>
    </source>
</evidence>
<dbReference type="PANTHER" id="PTHR32089">
    <property type="entry name" value="METHYL-ACCEPTING CHEMOTAXIS PROTEIN MCPB"/>
    <property type="match status" value="1"/>
</dbReference>
<evidence type="ECO:0000256" key="10">
    <source>
        <dbReference type="PROSITE-ProRule" id="PRU00284"/>
    </source>
</evidence>
<evidence type="ECO:0000256" key="11">
    <source>
        <dbReference type="SAM" id="Phobius"/>
    </source>
</evidence>
<dbReference type="GO" id="GO:0006935">
    <property type="term" value="P:chemotaxis"/>
    <property type="evidence" value="ECO:0007669"/>
    <property type="project" value="UniProtKB-KW"/>
</dbReference>
<dbReference type="FunFam" id="1.10.287.950:FF:000001">
    <property type="entry name" value="Methyl-accepting chemotaxis sensory transducer"/>
    <property type="match status" value="1"/>
</dbReference>
<dbReference type="InterPro" id="IPR004089">
    <property type="entry name" value="MCPsignal_dom"/>
</dbReference>
<dbReference type="PROSITE" id="PS50885">
    <property type="entry name" value="HAMP"/>
    <property type="match status" value="1"/>
</dbReference>
<comment type="caution">
    <text evidence="14">The sequence shown here is derived from an EMBL/GenBank/DDBJ whole genome shotgun (WGS) entry which is preliminary data.</text>
</comment>
<evidence type="ECO:0000256" key="8">
    <source>
        <dbReference type="ARBA" id="ARBA00023224"/>
    </source>
</evidence>
<keyword evidence="7 11" id="KW-0472">Membrane</keyword>
<dbReference type="CDD" id="cd12913">
    <property type="entry name" value="PDC1_MCP_like"/>
    <property type="match status" value="1"/>
</dbReference>
<evidence type="ECO:0000256" key="7">
    <source>
        <dbReference type="ARBA" id="ARBA00023136"/>
    </source>
</evidence>
<dbReference type="AlphaFoldDB" id="A0A4Q7D1Q6"/>
<keyword evidence="4" id="KW-0145">Chemotaxis</keyword>
<dbReference type="EMBL" id="SGFE01000011">
    <property type="protein sequence ID" value="RZI32333.1"/>
    <property type="molecule type" value="Genomic_DNA"/>
</dbReference>
<dbReference type="PANTHER" id="PTHR32089:SF120">
    <property type="entry name" value="METHYL-ACCEPTING CHEMOTAXIS PROTEIN TLPQ"/>
    <property type="match status" value="1"/>
</dbReference>
<accession>A0A4Q7D1Q6</accession>
<evidence type="ECO:0000313" key="15">
    <source>
        <dbReference type="Proteomes" id="UP000293369"/>
    </source>
</evidence>
<dbReference type="Proteomes" id="UP000293369">
    <property type="component" value="Unassembled WGS sequence"/>
</dbReference>
<dbReference type="SMART" id="SM00304">
    <property type="entry name" value="HAMP"/>
    <property type="match status" value="1"/>
</dbReference>